<evidence type="ECO:0000256" key="1">
    <source>
        <dbReference type="SAM" id="Phobius"/>
    </source>
</evidence>
<evidence type="ECO:0000313" key="2">
    <source>
        <dbReference type="EMBL" id="NRT86754.1"/>
    </source>
</evidence>
<dbReference type="RefSeq" id="WP_173710130.1">
    <property type="nucleotide sequence ID" value="NZ_JABSWW010000001.1"/>
</dbReference>
<dbReference type="Proteomes" id="UP001193748">
    <property type="component" value="Unassembled WGS sequence"/>
</dbReference>
<organism evidence="2 3">
    <name type="scientific">Clostridium beijerinckii</name>
    <name type="common">Clostridium MP</name>
    <dbReference type="NCBI Taxonomy" id="1520"/>
    <lineage>
        <taxon>Bacteria</taxon>
        <taxon>Bacillati</taxon>
        <taxon>Bacillota</taxon>
        <taxon>Clostridia</taxon>
        <taxon>Eubacteriales</taxon>
        <taxon>Clostridiaceae</taxon>
        <taxon>Clostridium</taxon>
    </lineage>
</organism>
<comment type="caution">
    <text evidence="2">The sequence shown here is derived from an EMBL/GenBank/DDBJ whole genome shotgun (WGS) entry which is preliminary data.</text>
</comment>
<sequence length="363" mass="42059">MEENKQSFEGYNQDYEQEICKLCGNAYIDKSESRYSTLCTNCREKQIKYPIPKLFILIGIVLIFLVGSSFVQFPKIFKAYKSYATAEQKAKQGYVNDALHSLEDLTKQYTEDKSIPVLAVKISMNNGKYEYADYIIDKYLANKKVDKSIYNEITTYSKRIDQYYTTYDFYDNLIKNLDKNMTKSQSMVYVNTKLKSLLNDNKQDKALLNYYLSISAPNIKEAKEFIQASIKEDNKMLRSHIELAYILLEEKDFDGSRKKYNEILNKEKDNIDALCGLVAVEVLNGDKKAAVRYARQAYDINQKDLYAMETLMIALNEDGQTEEVNKIKDDYLSTGNKFDNTTLDYFNGKININDYYLSNGGQN</sequence>
<protein>
    <submittedName>
        <fullName evidence="2">Nucleic acid-binding Zn-ribbon protein</fullName>
    </submittedName>
</protein>
<proteinExistence type="predicted"/>
<keyword evidence="1" id="KW-0472">Membrane</keyword>
<reference evidence="2" key="2">
    <citation type="journal article" date="2022" name="Nat. Biotechnol.">
        <title>Carbon-negative production of acetone and isopropanol by gas fermentation at industrial pilot scale.</title>
        <authorList>
            <person name="Liew F.E."/>
            <person name="Nogle R."/>
            <person name="Abdalla T."/>
            <person name="Rasor B.J."/>
            <person name="Canter C."/>
            <person name="Jensen R.O."/>
            <person name="Wang L."/>
            <person name="Strutz J."/>
            <person name="Chirania P."/>
            <person name="De Tissera S."/>
            <person name="Mueller A.P."/>
            <person name="Ruan Z."/>
            <person name="Gao A."/>
            <person name="Tran L."/>
            <person name="Engle N.L."/>
            <person name="Bromley J.C."/>
            <person name="Daniell J."/>
            <person name="Conrado R."/>
            <person name="Tschaplinski T.J."/>
            <person name="Giannone R.J."/>
            <person name="Hettich R.L."/>
            <person name="Karim A.S."/>
            <person name="Simpson S.D."/>
            <person name="Brown S.D."/>
            <person name="Leang C."/>
            <person name="Jewett M.C."/>
            <person name="Kopke M."/>
        </authorList>
    </citation>
    <scope>NUCLEOTIDE SEQUENCE</scope>
    <source>
        <strain evidence="2">DJ080</strain>
    </source>
</reference>
<dbReference type="Gene3D" id="1.25.40.10">
    <property type="entry name" value="Tetratricopeptide repeat domain"/>
    <property type="match status" value="1"/>
</dbReference>
<evidence type="ECO:0000313" key="3">
    <source>
        <dbReference type="Proteomes" id="UP001193748"/>
    </source>
</evidence>
<accession>A0AAX0AX96</accession>
<keyword evidence="1" id="KW-0812">Transmembrane</keyword>
<dbReference type="SUPFAM" id="SSF48452">
    <property type="entry name" value="TPR-like"/>
    <property type="match status" value="1"/>
</dbReference>
<dbReference type="AlphaFoldDB" id="A0AAX0AX96"/>
<dbReference type="InterPro" id="IPR011990">
    <property type="entry name" value="TPR-like_helical_dom_sf"/>
</dbReference>
<keyword evidence="1" id="KW-1133">Transmembrane helix</keyword>
<name>A0AAX0AX96_CLOBE</name>
<gene>
    <name evidence="2" type="ORF">B0H41_000433</name>
</gene>
<feature type="transmembrane region" description="Helical" evidence="1">
    <location>
        <begin position="54"/>
        <end position="73"/>
    </location>
</feature>
<dbReference type="EMBL" id="JABSWW010000001">
    <property type="protein sequence ID" value="NRT86754.1"/>
    <property type="molecule type" value="Genomic_DNA"/>
</dbReference>
<reference evidence="2" key="1">
    <citation type="submission" date="2020-05" db="EMBL/GenBank/DDBJ databases">
        <authorList>
            <person name="Brown S."/>
            <person name="Huntemann M."/>
            <person name="Clum A."/>
            <person name="Spunde A."/>
            <person name="Palaniappan K."/>
            <person name="Ritter S."/>
            <person name="Mikhailova N."/>
            <person name="Chen I.-M."/>
            <person name="Stamatis D."/>
            <person name="Reddy T."/>
            <person name="O'Malley R."/>
            <person name="Daum C."/>
            <person name="Shapiro N."/>
            <person name="Ivanova N."/>
            <person name="Kyrpides N."/>
            <person name="Woyke T."/>
        </authorList>
    </citation>
    <scope>NUCLEOTIDE SEQUENCE</scope>
    <source>
        <strain evidence="2">DJ080</strain>
    </source>
</reference>